<dbReference type="AlphaFoldDB" id="A0A1E7WGL1"/>
<reference evidence="3" key="1">
    <citation type="journal article" date="2016" name="Front. Microbiol.">
        <title>Molecular Keys to the Janthinobacterium and Duganella spp. Interaction with the Plant Pathogen Fusarium graminearum.</title>
        <authorList>
            <person name="Haack F.S."/>
            <person name="Poehlein A."/>
            <person name="Kroger C."/>
            <person name="Voigt C.A."/>
            <person name="Piepenbring M."/>
            <person name="Bode H.B."/>
            <person name="Daniel R."/>
            <person name="Schafer W."/>
            <person name="Streit W.R."/>
        </authorList>
    </citation>
    <scope>NUCLEOTIDE SEQUENCE [LARGE SCALE GENOMIC DNA]</scope>
    <source>
        <strain evidence="3">T54</strain>
    </source>
</reference>
<organism evidence="2 3">
    <name type="scientific">Duganella phyllosphaerae</name>
    <dbReference type="NCBI Taxonomy" id="762836"/>
    <lineage>
        <taxon>Bacteria</taxon>
        <taxon>Pseudomonadati</taxon>
        <taxon>Pseudomonadota</taxon>
        <taxon>Betaproteobacteria</taxon>
        <taxon>Burkholderiales</taxon>
        <taxon>Oxalobacteraceae</taxon>
        <taxon>Telluria group</taxon>
        <taxon>Duganella</taxon>
    </lineage>
</organism>
<evidence type="ECO:0000313" key="3">
    <source>
        <dbReference type="Proteomes" id="UP000175989"/>
    </source>
</evidence>
<sequence>MSTLMKEVGADDCEPIAPAPTLNSPDPLVAARERRFLALRAAEGLWKDRTDIPKDGVEAQEQLRSEWH</sequence>
<dbReference type="EMBL" id="LROM01000096">
    <property type="protein sequence ID" value="OEZ97628.1"/>
    <property type="molecule type" value="Genomic_DNA"/>
</dbReference>
<protein>
    <submittedName>
        <fullName evidence="2">Uncharacterized protein</fullName>
    </submittedName>
</protein>
<evidence type="ECO:0000313" key="2">
    <source>
        <dbReference type="EMBL" id="OEZ97628.1"/>
    </source>
</evidence>
<evidence type="ECO:0000256" key="1">
    <source>
        <dbReference type="SAM" id="MobiDB-lite"/>
    </source>
</evidence>
<accession>A0A1E7WGL1</accession>
<name>A0A1E7WGL1_9BURK</name>
<dbReference type="Proteomes" id="UP000175989">
    <property type="component" value="Unassembled WGS sequence"/>
</dbReference>
<keyword evidence="3" id="KW-1185">Reference proteome</keyword>
<comment type="caution">
    <text evidence="2">The sequence shown here is derived from an EMBL/GenBank/DDBJ whole genome shotgun (WGS) entry which is preliminary data.</text>
</comment>
<proteinExistence type="predicted"/>
<gene>
    <name evidence="2" type="ORF">DUPY_34610</name>
</gene>
<dbReference type="RefSeq" id="WP_141749589.1">
    <property type="nucleotide sequence ID" value="NZ_LROM01000096.1"/>
</dbReference>
<feature type="region of interest" description="Disordered" evidence="1">
    <location>
        <begin position="1"/>
        <end position="25"/>
    </location>
</feature>